<evidence type="ECO:0000256" key="2">
    <source>
        <dbReference type="ARBA" id="ARBA00022679"/>
    </source>
</evidence>
<reference evidence="5 6" key="1">
    <citation type="submission" date="2024-04" db="EMBL/GenBank/DDBJ databases">
        <title>Human intestinal bacterial collection.</title>
        <authorList>
            <person name="Pauvert C."/>
            <person name="Hitch T.C.A."/>
            <person name="Clavel T."/>
        </authorList>
    </citation>
    <scope>NUCLEOTIDE SEQUENCE [LARGE SCALE GENOMIC DNA]</scope>
    <source>
        <strain evidence="5 6">CLA-AA-H174</strain>
    </source>
</reference>
<evidence type="ECO:0000313" key="5">
    <source>
        <dbReference type="EMBL" id="MEQ2507345.1"/>
    </source>
</evidence>
<keyword evidence="1" id="KW-0328">Glycosyltransferase</keyword>
<keyword evidence="6" id="KW-1185">Reference proteome</keyword>
<sequence>MESRQYTFNNSTLTVKFGSILDTQAEVIVSSDDCYVTMGGGVSRAILRAGGDVIIQDAQKMVPIPLGDVLATTAGKLECQKYVFHCITIDKKRRMEIYSHQVTEEDVLNYLLQHAVDKCFLLMQAMDLTSIAFPAIGAGAARIPIQKVIEQMSIAIARNLGSTNKSLNVEMYLYDIYNLYSESDYITLF</sequence>
<dbReference type="PANTHER" id="PTHR14453">
    <property type="entry name" value="PARP/ZINC FINGER CCCH TYPE DOMAIN CONTAINING PROTEIN"/>
    <property type="match status" value="1"/>
</dbReference>
<dbReference type="InterPro" id="IPR043472">
    <property type="entry name" value="Macro_dom-like"/>
</dbReference>
<keyword evidence="3" id="KW-0520">NAD</keyword>
<dbReference type="InterPro" id="IPR052056">
    <property type="entry name" value="Mono-ARTD/PARP"/>
</dbReference>
<dbReference type="EMBL" id="JBBNGE010000008">
    <property type="protein sequence ID" value="MEQ2507345.1"/>
    <property type="molecule type" value="Genomic_DNA"/>
</dbReference>
<gene>
    <name evidence="5" type="ORF">AAAT87_03495</name>
</gene>
<evidence type="ECO:0000313" key="6">
    <source>
        <dbReference type="Proteomes" id="UP001465717"/>
    </source>
</evidence>
<evidence type="ECO:0000256" key="3">
    <source>
        <dbReference type="ARBA" id="ARBA00023027"/>
    </source>
</evidence>
<dbReference type="PANTHER" id="PTHR14453:SF67">
    <property type="entry name" value="POLY [ADP-RIBOSE] POLYMERASE"/>
    <property type="match status" value="1"/>
</dbReference>
<dbReference type="RefSeq" id="WP_349225624.1">
    <property type="nucleotide sequence ID" value="NZ_JBBNFG020000004.1"/>
</dbReference>
<protein>
    <submittedName>
        <fullName evidence="5">Macro domain-containing protein</fullName>
    </submittedName>
</protein>
<dbReference type="Pfam" id="PF01661">
    <property type="entry name" value="Macro"/>
    <property type="match status" value="1"/>
</dbReference>
<dbReference type="Proteomes" id="UP001465717">
    <property type="component" value="Unassembled WGS sequence"/>
</dbReference>
<dbReference type="PROSITE" id="PS51154">
    <property type="entry name" value="MACRO"/>
    <property type="match status" value="1"/>
</dbReference>
<proteinExistence type="predicted"/>
<organism evidence="5 6">
    <name type="scientific">Segatella sinensis</name>
    <dbReference type="NCBI Taxonomy" id="3085167"/>
    <lineage>
        <taxon>Bacteria</taxon>
        <taxon>Pseudomonadati</taxon>
        <taxon>Bacteroidota</taxon>
        <taxon>Bacteroidia</taxon>
        <taxon>Bacteroidales</taxon>
        <taxon>Prevotellaceae</taxon>
        <taxon>Segatella</taxon>
    </lineage>
</organism>
<accession>A0ABV1FW18</accession>
<feature type="domain" description="Macro" evidence="4">
    <location>
        <begin position="1"/>
        <end position="189"/>
    </location>
</feature>
<dbReference type="SUPFAM" id="SSF52949">
    <property type="entry name" value="Macro domain-like"/>
    <property type="match status" value="1"/>
</dbReference>
<evidence type="ECO:0000256" key="1">
    <source>
        <dbReference type="ARBA" id="ARBA00022676"/>
    </source>
</evidence>
<dbReference type="InterPro" id="IPR002589">
    <property type="entry name" value="Macro_dom"/>
</dbReference>
<keyword evidence="2" id="KW-0808">Transferase</keyword>
<evidence type="ECO:0000259" key="4">
    <source>
        <dbReference type="PROSITE" id="PS51154"/>
    </source>
</evidence>
<dbReference type="Gene3D" id="3.40.220.10">
    <property type="entry name" value="Leucine Aminopeptidase, subunit E, domain 1"/>
    <property type="match status" value="1"/>
</dbReference>
<dbReference type="SMART" id="SM00506">
    <property type="entry name" value="A1pp"/>
    <property type="match status" value="1"/>
</dbReference>
<comment type="caution">
    <text evidence="5">The sequence shown here is derived from an EMBL/GenBank/DDBJ whole genome shotgun (WGS) entry which is preliminary data.</text>
</comment>
<name>A0ABV1FW18_9BACT</name>